<dbReference type="EC" id="3.2.1.23" evidence="3 8"/>
<dbReference type="InterPro" id="IPR004199">
    <property type="entry name" value="B-gal_small/dom_5"/>
</dbReference>
<dbReference type="Pfam" id="PF02929">
    <property type="entry name" value="Bgal_small_N"/>
    <property type="match status" value="1"/>
</dbReference>
<dbReference type="GO" id="GO:0004565">
    <property type="term" value="F:beta-galactosidase activity"/>
    <property type="evidence" value="ECO:0007669"/>
    <property type="project" value="UniProtKB-EC"/>
</dbReference>
<proteinExistence type="inferred from homology"/>
<evidence type="ECO:0000313" key="12">
    <source>
        <dbReference type="Proteomes" id="UP000265489"/>
    </source>
</evidence>
<evidence type="ECO:0000256" key="8">
    <source>
        <dbReference type="RuleBase" id="RU361154"/>
    </source>
</evidence>
<dbReference type="SUPFAM" id="SSF51445">
    <property type="entry name" value="(Trans)glycosidases"/>
    <property type="match status" value="1"/>
</dbReference>
<dbReference type="PANTHER" id="PTHR46323">
    <property type="entry name" value="BETA-GALACTOSIDASE"/>
    <property type="match status" value="1"/>
</dbReference>
<dbReference type="AlphaFoldDB" id="A0A395W9H3"/>
<evidence type="ECO:0000259" key="9">
    <source>
        <dbReference type="SMART" id="SM01038"/>
    </source>
</evidence>
<evidence type="ECO:0000256" key="3">
    <source>
        <dbReference type="ARBA" id="ARBA00012756"/>
    </source>
</evidence>
<organism evidence="11 12">
    <name type="scientific">Holdemanella biformis</name>
    <dbReference type="NCBI Taxonomy" id="1735"/>
    <lineage>
        <taxon>Bacteria</taxon>
        <taxon>Bacillati</taxon>
        <taxon>Bacillota</taxon>
        <taxon>Erysipelotrichia</taxon>
        <taxon>Erysipelotrichales</taxon>
        <taxon>Erysipelotrichaceae</taxon>
        <taxon>Holdemanella</taxon>
    </lineage>
</organism>
<dbReference type="Gene3D" id="2.70.98.10">
    <property type="match status" value="1"/>
</dbReference>
<dbReference type="InterPro" id="IPR011013">
    <property type="entry name" value="Gal_mutarotase_sf_dom"/>
</dbReference>
<dbReference type="SMART" id="SM01038">
    <property type="entry name" value="Bgal_small_N"/>
    <property type="match status" value="1"/>
</dbReference>
<dbReference type="InterPro" id="IPR014718">
    <property type="entry name" value="GH-type_carb-bd"/>
</dbReference>
<dbReference type="InterPro" id="IPR008979">
    <property type="entry name" value="Galactose-bd-like_sf"/>
</dbReference>
<dbReference type="GO" id="GO:0009341">
    <property type="term" value="C:beta-galactosidase complex"/>
    <property type="evidence" value="ECO:0007669"/>
    <property type="project" value="InterPro"/>
</dbReference>
<feature type="domain" description="Beta galactosidase small chain/" evidence="9">
    <location>
        <begin position="708"/>
        <end position="971"/>
    </location>
</feature>
<dbReference type="Pfam" id="PF02837">
    <property type="entry name" value="Glyco_hydro_2_N"/>
    <property type="match status" value="1"/>
</dbReference>
<dbReference type="EMBL" id="QRVM01000105">
    <property type="protein sequence ID" value="RGS43410.1"/>
    <property type="molecule type" value="Genomic_DNA"/>
</dbReference>
<dbReference type="Gene3D" id="2.60.40.10">
    <property type="entry name" value="Immunoglobulins"/>
    <property type="match status" value="2"/>
</dbReference>
<comment type="similarity">
    <text evidence="2 8">Belongs to the glycosyl hydrolase 2 family.</text>
</comment>
<gene>
    <name evidence="11" type="ORF">DWW32_05275</name>
    <name evidence="10" type="ORF">DWX92_12130</name>
</gene>
<dbReference type="SUPFAM" id="SSF49303">
    <property type="entry name" value="beta-Galactosidase/glucuronidase domain"/>
    <property type="match status" value="2"/>
</dbReference>
<dbReference type="Gene3D" id="3.20.20.80">
    <property type="entry name" value="Glycosidases"/>
    <property type="match status" value="1"/>
</dbReference>
<keyword evidence="6 8" id="KW-0326">Glycosidase</keyword>
<protein>
    <recommendedName>
        <fullName evidence="4 8">Beta-galactosidase</fullName>
        <ecNumber evidence="3 8">3.2.1.23</ecNumber>
    </recommendedName>
    <alternativeName>
        <fullName evidence="7 8">Lactase</fullName>
    </alternativeName>
</protein>
<reference evidence="12 13" key="1">
    <citation type="submission" date="2018-08" db="EMBL/GenBank/DDBJ databases">
        <title>A genome reference for cultivated species of the human gut microbiota.</title>
        <authorList>
            <person name="Zou Y."/>
            <person name="Xue W."/>
            <person name="Luo G."/>
        </authorList>
    </citation>
    <scope>NUCLEOTIDE SEQUENCE [LARGE SCALE GENOMIC DNA]</scope>
    <source>
        <strain evidence="11 12">AF15-20</strain>
        <strain evidence="10 13">AF22-10AC</strain>
    </source>
</reference>
<dbReference type="Proteomes" id="UP000285274">
    <property type="component" value="Unassembled WGS sequence"/>
</dbReference>
<evidence type="ECO:0000256" key="1">
    <source>
        <dbReference type="ARBA" id="ARBA00001412"/>
    </source>
</evidence>
<dbReference type="InterPro" id="IPR017853">
    <property type="entry name" value="GH"/>
</dbReference>
<dbReference type="Pfam" id="PF00703">
    <property type="entry name" value="Glyco_hydro_2"/>
    <property type="match status" value="1"/>
</dbReference>
<dbReference type="InterPro" id="IPR006103">
    <property type="entry name" value="Glyco_hydro_2_cat"/>
</dbReference>
<dbReference type="SUPFAM" id="SSF49785">
    <property type="entry name" value="Galactose-binding domain-like"/>
    <property type="match status" value="1"/>
</dbReference>
<dbReference type="PRINTS" id="PR00132">
    <property type="entry name" value="GLHYDRLASE2"/>
</dbReference>
<dbReference type="InterPro" id="IPR023230">
    <property type="entry name" value="Glyco_hydro_2_CS"/>
</dbReference>
<dbReference type="InterPro" id="IPR013783">
    <property type="entry name" value="Ig-like_fold"/>
</dbReference>
<dbReference type="InterPro" id="IPR006101">
    <property type="entry name" value="Glyco_hydro_2"/>
</dbReference>
<dbReference type="InterPro" id="IPR050347">
    <property type="entry name" value="Bact_Beta-galactosidase"/>
</dbReference>
<dbReference type="Proteomes" id="UP000265489">
    <property type="component" value="Unassembled WGS sequence"/>
</dbReference>
<dbReference type="EMBL" id="QRYQ01000007">
    <property type="protein sequence ID" value="RGU92211.1"/>
    <property type="molecule type" value="Genomic_DNA"/>
</dbReference>
<evidence type="ECO:0000256" key="5">
    <source>
        <dbReference type="ARBA" id="ARBA00022801"/>
    </source>
</evidence>
<dbReference type="InterPro" id="IPR006102">
    <property type="entry name" value="Ig-like_GH2"/>
</dbReference>
<dbReference type="PANTHER" id="PTHR46323:SF2">
    <property type="entry name" value="BETA-GALACTOSIDASE"/>
    <property type="match status" value="1"/>
</dbReference>
<dbReference type="SUPFAM" id="SSF74650">
    <property type="entry name" value="Galactose mutarotase-like"/>
    <property type="match status" value="1"/>
</dbReference>
<dbReference type="GO" id="GO:0030246">
    <property type="term" value="F:carbohydrate binding"/>
    <property type="evidence" value="ECO:0007669"/>
    <property type="project" value="InterPro"/>
</dbReference>
<comment type="caution">
    <text evidence="11">The sequence shown here is derived from an EMBL/GenBank/DDBJ whole genome shotgun (WGS) entry which is preliminary data.</text>
</comment>
<evidence type="ECO:0000256" key="7">
    <source>
        <dbReference type="ARBA" id="ARBA00032230"/>
    </source>
</evidence>
<evidence type="ECO:0000313" key="10">
    <source>
        <dbReference type="EMBL" id="RGS43410.1"/>
    </source>
</evidence>
<evidence type="ECO:0000256" key="6">
    <source>
        <dbReference type="ARBA" id="ARBA00023295"/>
    </source>
</evidence>
<evidence type="ECO:0000313" key="13">
    <source>
        <dbReference type="Proteomes" id="UP000285274"/>
    </source>
</evidence>
<dbReference type="InterPro" id="IPR006104">
    <property type="entry name" value="Glyco_hydro_2_N"/>
</dbReference>
<dbReference type="Pfam" id="PF02836">
    <property type="entry name" value="Glyco_hydro_2_C"/>
    <property type="match status" value="1"/>
</dbReference>
<evidence type="ECO:0000313" key="11">
    <source>
        <dbReference type="EMBL" id="RGU92211.1"/>
    </source>
</evidence>
<keyword evidence="5 8" id="KW-0378">Hydrolase</keyword>
<dbReference type="Gene3D" id="2.60.120.260">
    <property type="entry name" value="Galactose-binding domain-like"/>
    <property type="match status" value="1"/>
</dbReference>
<dbReference type="GO" id="GO:0005990">
    <property type="term" value="P:lactose catabolic process"/>
    <property type="evidence" value="ECO:0007669"/>
    <property type="project" value="TreeGrafter"/>
</dbReference>
<name>A0A395W9H3_9FIRM</name>
<dbReference type="InterPro" id="IPR036156">
    <property type="entry name" value="Beta-gal/glucu_dom_sf"/>
</dbReference>
<sequence length="976" mass="114140">MKGTRIQRSDTMRTPDLNWLKDSRIFQVNRLQAYSDHKYTIGKDKKPSSFSLNGTWKFNQSKNYDTCFKFFYNTEFNDANWNDIQVPGHIQLQGFDNPHYTDVTYPWDGHDVVKPGQIDMDKNKVYQYRKTFDCPQDFIGNKLILSFEGVESNIYVWLNGKFIGYSEDSFTPSRFDITKYTQEKDNVLSVRIFQKCTGTWLEDQDMWRFSGIFRDVMVYKQPNLHIQDLKIDTNIDLDTKKSILTCTCKMSSNESHILQAKLYDPQGNIVWNANMQDTFEIPVENTSLWSSEYPNLYQLEIVLYDSNNEIIETIQEQVGFRKFTLEYGIMKLNGKRIVFHGINRHEWNAKTGRAITYEQMEEDIHMLKALNINAVRTSHYPNNSYWYKLCDQYGIYVIDEMNLETHGANDIIPQNKTEWTDCLLDRARSMYERDKNHACILMWSLGNEAGSGSNFMILHDYFKEQDTSRLVHYEGITQDRTFENASDIESRMYATPQSIKDYLESHPMKPFMLCEYMHAMGNSLGGMEEYTNLEDEYEQYQGGFVWDYVDQAIEKDGKYYYGKDFDDYPNDSNFCGDGILLANRQETGKSQELKQLYRYVDMEIHFDSVTIKNKNLFYDLGKDTFIFELKRNGLAIQSGIFKTSVEPGTTKTMPVQFKQINTPGYYTKTIYYKTPLGIQAFDQQVFEVKQDQPKESAMLVVEGQNTIGIQFMDTEYLFDKRKGLVSIQVNDTELLQEAPKPVFYRALTDNDRGAKQTYANWLNASLFQNVVDFKMILNSKCAQMIYTIQLESIEEECKLVYTVYNNQSIQIQLHLDKNSKRQTLPLFGIEFALKETFKNFAYFGKGEKDTYIDRNHALTDFYSENVDTNYIPYLKPQEHGNHTDCKWCCLSDGTNTFNIKAENMECQASKYSFMHLYNANHTFELPQTNTTYLRITKQQMGVGGINSWGAKVQPQYLIDQSKNLDFTCTLYISKKD</sequence>
<dbReference type="PROSITE" id="PS00719">
    <property type="entry name" value="GLYCOSYL_HYDROL_F2_1"/>
    <property type="match status" value="1"/>
</dbReference>
<dbReference type="InterPro" id="IPR023232">
    <property type="entry name" value="Glyco_hydro_2_AS"/>
</dbReference>
<accession>A0A395W9H3</accession>
<evidence type="ECO:0000256" key="2">
    <source>
        <dbReference type="ARBA" id="ARBA00007401"/>
    </source>
</evidence>
<evidence type="ECO:0000256" key="4">
    <source>
        <dbReference type="ARBA" id="ARBA00013303"/>
    </source>
</evidence>
<comment type="catalytic activity">
    <reaction evidence="1 8">
        <text>Hydrolysis of terminal non-reducing beta-D-galactose residues in beta-D-galactosides.</text>
        <dbReference type="EC" id="3.2.1.23"/>
    </reaction>
</comment>
<dbReference type="PROSITE" id="PS00608">
    <property type="entry name" value="GLYCOSYL_HYDROL_F2_2"/>
    <property type="match status" value="1"/>
</dbReference>